<organism evidence="2 3">
    <name type="scientific">Nocardiopsis rhodophaea</name>
    <dbReference type="NCBI Taxonomy" id="280238"/>
    <lineage>
        <taxon>Bacteria</taxon>
        <taxon>Bacillati</taxon>
        <taxon>Actinomycetota</taxon>
        <taxon>Actinomycetes</taxon>
        <taxon>Streptosporangiales</taxon>
        <taxon>Nocardiopsidaceae</taxon>
        <taxon>Nocardiopsis</taxon>
    </lineage>
</organism>
<keyword evidence="1" id="KW-0732">Signal</keyword>
<name>A0ABN2S426_9ACTN</name>
<proteinExistence type="predicted"/>
<evidence type="ECO:0000256" key="1">
    <source>
        <dbReference type="SAM" id="SignalP"/>
    </source>
</evidence>
<sequence>MTHISARIWARITLAAGALLMLAASPAPTRTDSDTPLCDADREPLAAIPPKSARIRPYFIAHEGRQSTANRLFAEFRATLVHQAEQDALAERWKKVALR</sequence>
<feature type="chain" id="PRO_5045861991" evidence="1">
    <location>
        <begin position="30"/>
        <end position="99"/>
    </location>
</feature>
<accession>A0ABN2S426</accession>
<feature type="signal peptide" evidence="1">
    <location>
        <begin position="1"/>
        <end position="29"/>
    </location>
</feature>
<comment type="caution">
    <text evidence="2">The sequence shown here is derived from an EMBL/GenBank/DDBJ whole genome shotgun (WGS) entry which is preliminary data.</text>
</comment>
<evidence type="ECO:0000313" key="3">
    <source>
        <dbReference type="Proteomes" id="UP001501585"/>
    </source>
</evidence>
<keyword evidence="3" id="KW-1185">Reference proteome</keyword>
<dbReference type="RefSeq" id="WP_344159344.1">
    <property type="nucleotide sequence ID" value="NZ_BAAAPC010000001.1"/>
</dbReference>
<reference evidence="2 3" key="1">
    <citation type="journal article" date="2019" name="Int. J. Syst. Evol. Microbiol.">
        <title>The Global Catalogue of Microorganisms (GCM) 10K type strain sequencing project: providing services to taxonomists for standard genome sequencing and annotation.</title>
        <authorList>
            <consortium name="The Broad Institute Genomics Platform"/>
            <consortium name="The Broad Institute Genome Sequencing Center for Infectious Disease"/>
            <person name="Wu L."/>
            <person name="Ma J."/>
        </authorList>
    </citation>
    <scope>NUCLEOTIDE SEQUENCE [LARGE SCALE GENOMIC DNA]</scope>
    <source>
        <strain evidence="2 3">JCM 15313</strain>
    </source>
</reference>
<dbReference type="Proteomes" id="UP001501585">
    <property type="component" value="Unassembled WGS sequence"/>
</dbReference>
<evidence type="ECO:0000313" key="2">
    <source>
        <dbReference type="EMBL" id="GAA1979848.1"/>
    </source>
</evidence>
<dbReference type="EMBL" id="BAAAPC010000001">
    <property type="protein sequence ID" value="GAA1979848.1"/>
    <property type="molecule type" value="Genomic_DNA"/>
</dbReference>
<gene>
    <name evidence="2" type="ORF">GCM10009799_01220</name>
</gene>
<protein>
    <submittedName>
        <fullName evidence="2">Uncharacterized protein</fullName>
    </submittedName>
</protein>